<dbReference type="EMBL" id="NIVS01000056">
    <property type="protein sequence ID" value="OWQ49812.1"/>
    <property type="molecule type" value="Genomic_DNA"/>
</dbReference>
<name>A0A246HHV6_STEMA</name>
<sequence length="168" mass="18532">MKLIRGMFLVFVCLIILTGCENWGGDAVSPALKCGADRQLPCRASFRALAEKPVQFDGKLVRVEGYLSVARELFLLSSSRELLEAGVTDEVSVRIRGPIETQRDIFEKHAYSWVSVVGTFRVKEKGGTTDDLLIGEIHAPLDVQSLRPIGPLKRASFSEVAVDLEDLN</sequence>
<evidence type="ECO:0000313" key="2">
    <source>
        <dbReference type="Proteomes" id="UP000198157"/>
    </source>
</evidence>
<dbReference type="PROSITE" id="PS51257">
    <property type="entry name" value="PROKAR_LIPOPROTEIN"/>
    <property type="match status" value="1"/>
</dbReference>
<evidence type="ECO:0008006" key="3">
    <source>
        <dbReference type="Google" id="ProtNLM"/>
    </source>
</evidence>
<dbReference type="AlphaFoldDB" id="A0A246HHV6"/>
<protein>
    <recommendedName>
        <fullName evidence="3">Lipoprotein</fullName>
    </recommendedName>
</protein>
<reference evidence="1 2" key="1">
    <citation type="submission" date="2017-06" db="EMBL/GenBank/DDBJ databases">
        <authorList>
            <person name="Kim H.J."/>
            <person name="Triplett B.A."/>
        </authorList>
    </citation>
    <scope>NUCLEOTIDE SEQUENCE [LARGE SCALE GENOMIC DNA]</scope>
    <source>
        <strain evidence="1 2">13146</strain>
    </source>
</reference>
<dbReference type="Proteomes" id="UP000198157">
    <property type="component" value="Unassembled WGS sequence"/>
</dbReference>
<gene>
    <name evidence="1" type="ORF">CEE60_18655</name>
</gene>
<evidence type="ECO:0000313" key="1">
    <source>
        <dbReference type="EMBL" id="OWQ49812.1"/>
    </source>
</evidence>
<accession>A0A246HHV6</accession>
<comment type="caution">
    <text evidence="1">The sequence shown here is derived from an EMBL/GenBank/DDBJ whole genome shotgun (WGS) entry which is preliminary data.</text>
</comment>
<organism evidence="1 2">
    <name type="scientific">Stenotrophomonas maltophilia</name>
    <name type="common">Pseudomonas maltophilia</name>
    <name type="synonym">Xanthomonas maltophilia</name>
    <dbReference type="NCBI Taxonomy" id="40324"/>
    <lineage>
        <taxon>Bacteria</taxon>
        <taxon>Pseudomonadati</taxon>
        <taxon>Pseudomonadota</taxon>
        <taxon>Gammaproteobacteria</taxon>
        <taxon>Lysobacterales</taxon>
        <taxon>Lysobacteraceae</taxon>
        <taxon>Stenotrophomonas</taxon>
        <taxon>Stenotrophomonas maltophilia group</taxon>
    </lineage>
</organism>
<proteinExistence type="predicted"/>
<dbReference type="OrthoDB" id="6050266at2"/>